<evidence type="ECO:0000313" key="3">
    <source>
        <dbReference type="Proteomes" id="UP000198779"/>
    </source>
</evidence>
<dbReference type="Proteomes" id="UP000198779">
    <property type="component" value="Unassembled WGS sequence"/>
</dbReference>
<proteinExistence type="predicted"/>
<evidence type="ECO:0000313" key="2">
    <source>
        <dbReference type="EMBL" id="SDH31720.1"/>
    </source>
</evidence>
<evidence type="ECO:0008006" key="4">
    <source>
        <dbReference type="Google" id="ProtNLM"/>
    </source>
</evidence>
<accession>A0A1G8BGK8</accession>
<organism evidence="2 3">
    <name type="scientific">Prevotella communis</name>
    <dbReference type="NCBI Taxonomy" id="2913614"/>
    <lineage>
        <taxon>Bacteria</taxon>
        <taxon>Pseudomonadati</taxon>
        <taxon>Bacteroidota</taxon>
        <taxon>Bacteroidia</taxon>
        <taxon>Bacteroidales</taxon>
        <taxon>Prevotellaceae</taxon>
        <taxon>Prevotella</taxon>
    </lineage>
</organism>
<reference evidence="3" key="1">
    <citation type="submission" date="2016-10" db="EMBL/GenBank/DDBJ databases">
        <authorList>
            <person name="Varghese N."/>
            <person name="Submissions S."/>
        </authorList>
    </citation>
    <scope>NUCLEOTIDE SEQUENCE [LARGE SCALE GENOMIC DNA]</scope>
    <source>
        <strain evidence="3">BP1-148</strain>
    </source>
</reference>
<dbReference type="RefSeq" id="WP_091819115.1">
    <property type="nucleotide sequence ID" value="NZ_CP091794.1"/>
</dbReference>
<gene>
    <name evidence="2" type="ORF">SAMN04487901_12220</name>
</gene>
<dbReference type="AlphaFoldDB" id="A0A1G8BGK8"/>
<feature type="signal peptide" evidence="1">
    <location>
        <begin position="1"/>
        <end position="19"/>
    </location>
</feature>
<name>A0A1G8BGK8_9BACT</name>
<feature type="chain" id="PRO_5011787133" description="DUF4738 domain-containing protein" evidence="1">
    <location>
        <begin position="20"/>
        <end position="264"/>
    </location>
</feature>
<dbReference type="PROSITE" id="PS51257">
    <property type="entry name" value="PROKAR_LIPOPROTEIN"/>
    <property type="match status" value="1"/>
</dbReference>
<dbReference type="STRING" id="645274.SAMN04487901_12220"/>
<protein>
    <recommendedName>
        <fullName evidence="4">DUF4738 domain-containing protein</fullName>
    </recommendedName>
</protein>
<dbReference type="EMBL" id="FNCQ01000022">
    <property type="protein sequence ID" value="SDH31720.1"/>
    <property type="molecule type" value="Genomic_DNA"/>
</dbReference>
<evidence type="ECO:0000256" key="1">
    <source>
        <dbReference type="SAM" id="SignalP"/>
    </source>
</evidence>
<dbReference type="Gene3D" id="2.40.128.510">
    <property type="entry name" value="Protein of unknown function DUF4738"/>
    <property type="match status" value="1"/>
</dbReference>
<sequence length="264" mass="30247">MIRYCIIASLLILSFVACKQQRNDVSENETPEDLEAKAMLQGIWIESETEEVSFLAKGDTIFFPDSTSQPSYFRIVSDSFCLGENRYAITKQTEHLFCFQNQAGEEVRLEKSENKEDSLAFLDNQPEILSLNEVLKIDSVVLFGGERYHWYIAVNPTRYKVTKETYNSDGVSVDNVYYDNIIHISLYRGSVCLFSRDIKKQMFADDVPQQFLDQAVLGNIKYDHVDSRGVHFNANLCIPDVASCYLVETLIGFDGQMTKKLLEY</sequence>
<dbReference type="InterPro" id="IPR031762">
    <property type="entry name" value="DUF4738"/>
</dbReference>
<keyword evidence="1" id="KW-0732">Signal</keyword>
<keyword evidence="3" id="KW-1185">Reference proteome</keyword>
<dbReference type="Pfam" id="PF15889">
    <property type="entry name" value="DUF4738"/>
    <property type="match status" value="1"/>
</dbReference>